<dbReference type="OrthoDB" id="2554322at2759"/>
<organism evidence="2 3">
    <name type="scientific">Pleurotus ostreatus</name>
    <name type="common">Oyster mushroom</name>
    <name type="synonym">White-rot fungus</name>
    <dbReference type="NCBI Taxonomy" id="5322"/>
    <lineage>
        <taxon>Eukaryota</taxon>
        <taxon>Fungi</taxon>
        <taxon>Dikarya</taxon>
        <taxon>Basidiomycota</taxon>
        <taxon>Agaricomycotina</taxon>
        <taxon>Agaricomycetes</taxon>
        <taxon>Agaricomycetidae</taxon>
        <taxon>Agaricales</taxon>
        <taxon>Pleurotineae</taxon>
        <taxon>Pleurotaceae</taxon>
        <taxon>Pleurotus</taxon>
    </lineage>
</organism>
<evidence type="ECO:0000256" key="1">
    <source>
        <dbReference type="SAM" id="MobiDB-lite"/>
    </source>
</evidence>
<dbReference type="AlphaFoldDB" id="A0A8H7DPJ8"/>
<comment type="caution">
    <text evidence="2">The sequence shown here is derived from an EMBL/GenBank/DDBJ whole genome shotgun (WGS) entry which is preliminary data.</text>
</comment>
<accession>A0A8H7DPJ8</accession>
<evidence type="ECO:0000313" key="3">
    <source>
        <dbReference type="Proteomes" id="UP000623687"/>
    </source>
</evidence>
<protein>
    <submittedName>
        <fullName evidence="2">Uncharacterized protein</fullName>
    </submittedName>
</protein>
<sequence length="224" mass="23343">MEDAEALSGEQKERDREQNERATMLLVEAVKSRRPRDPAAPGHDGDARRLALLPPGSVDSPTIASEPSSAGPFPIFTLDSLISTPRSPTSAVSPDIALLAQSTSATVRASLPSLRKATLQPPTSPQAASLGRTTGGGAGAVAEVVGAGNGTAGSNTSTMVLRQNSLGDSKIPACISQTQVGLRRDLSLVREFAAAVESERIVISETMNMFSSKFVRPQGPSMHV</sequence>
<feature type="compositionally biased region" description="Polar residues" evidence="1">
    <location>
        <begin position="59"/>
        <end position="68"/>
    </location>
</feature>
<feature type="compositionally biased region" description="Basic and acidic residues" evidence="1">
    <location>
        <begin position="10"/>
        <end position="20"/>
    </location>
</feature>
<keyword evidence="3" id="KW-1185">Reference proteome</keyword>
<name>A0A8H7DPJ8_PLEOS</name>
<evidence type="ECO:0000313" key="2">
    <source>
        <dbReference type="EMBL" id="KAF7426599.1"/>
    </source>
</evidence>
<reference evidence="2" key="1">
    <citation type="submission" date="2019-07" db="EMBL/GenBank/DDBJ databases">
        <authorList>
            <person name="Palmer J.M."/>
        </authorList>
    </citation>
    <scope>NUCLEOTIDE SEQUENCE</scope>
    <source>
        <strain evidence="2">PC9</strain>
    </source>
</reference>
<dbReference type="VEuPathDB" id="FungiDB:PC9H_008968"/>
<dbReference type="Proteomes" id="UP000623687">
    <property type="component" value="Unassembled WGS sequence"/>
</dbReference>
<gene>
    <name evidence="2" type="ORF">PC9H_008968</name>
</gene>
<dbReference type="EMBL" id="JACETU010000006">
    <property type="protein sequence ID" value="KAF7426599.1"/>
    <property type="molecule type" value="Genomic_DNA"/>
</dbReference>
<dbReference type="GeneID" id="59378786"/>
<proteinExistence type="predicted"/>
<dbReference type="RefSeq" id="XP_036629903.1">
    <property type="nucleotide sequence ID" value="XM_036778475.1"/>
</dbReference>
<feature type="region of interest" description="Disordered" evidence="1">
    <location>
        <begin position="1"/>
        <end position="70"/>
    </location>
</feature>